<proteinExistence type="predicted"/>
<protein>
    <recommendedName>
        <fullName evidence="3">G protein-coupled receptor</fullName>
    </recommendedName>
</protein>
<sequence length="86" mass="9900">MITFSLLAFIKIRTLASRLINIVRLSRDRQLTAMALSQVAFTVFVSLPYTIFNIYDLNTVTTNQDEYARLQLIGTVTVLLYYENFA</sequence>
<evidence type="ECO:0008006" key="3">
    <source>
        <dbReference type="Google" id="ProtNLM"/>
    </source>
</evidence>
<organism evidence="1 2">
    <name type="scientific">Adineta steineri</name>
    <dbReference type="NCBI Taxonomy" id="433720"/>
    <lineage>
        <taxon>Eukaryota</taxon>
        <taxon>Metazoa</taxon>
        <taxon>Spiralia</taxon>
        <taxon>Gnathifera</taxon>
        <taxon>Rotifera</taxon>
        <taxon>Eurotatoria</taxon>
        <taxon>Bdelloidea</taxon>
        <taxon>Adinetida</taxon>
        <taxon>Adinetidae</taxon>
        <taxon>Adineta</taxon>
    </lineage>
</organism>
<reference evidence="1" key="1">
    <citation type="submission" date="2021-02" db="EMBL/GenBank/DDBJ databases">
        <authorList>
            <person name="Nowell W R."/>
        </authorList>
    </citation>
    <scope>NUCLEOTIDE SEQUENCE</scope>
</reference>
<gene>
    <name evidence="1" type="ORF">KXQ929_LOCUS53618</name>
</gene>
<comment type="caution">
    <text evidence="1">The sequence shown here is derived from an EMBL/GenBank/DDBJ whole genome shotgun (WGS) entry which is preliminary data.</text>
</comment>
<evidence type="ECO:0000313" key="1">
    <source>
        <dbReference type="EMBL" id="CAF4445064.1"/>
    </source>
</evidence>
<evidence type="ECO:0000313" key="2">
    <source>
        <dbReference type="Proteomes" id="UP000663868"/>
    </source>
</evidence>
<dbReference type="Proteomes" id="UP000663868">
    <property type="component" value="Unassembled WGS sequence"/>
</dbReference>
<feature type="non-terminal residue" evidence="1">
    <location>
        <position position="86"/>
    </location>
</feature>
<name>A0A820RZP1_9BILA</name>
<dbReference type="EMBL" id="CAJOBB010030672">
    <property type="protein sequence ID" value="CAF4445064.1"/>
    <property type="molecule type" value="Genomic_DNA"/>
</dbReference>
<dbReference type="AlphaFoldDB" id="A0A820RZP1"/>
<accession>A0A820RZP1</accession>